<evidence type="ECO:0000256" key="8">
    <source>
        <dbReference type="ARBA" id="ARBA00022430"/>
    </source>
</evidence>
<dbReference type="InterPro" id="IPR050075">
    <property type="entry name" value="LeuD"/>
</dbReference>
<accession>A0A437S6K0</accession>
<organism evidence="15 16">
    <name type="scientific">Anaerosphaera multitolerans</name>
    <dbReference type="NCBI Taxonomy" id="2487351"/>
    <lineage>
        <taxon>Bacteria</taxon>
        <taxon>Bacillati</taxon>
        <taxon>Bacillota</taxon>
        <taxon>Tissierellia</taxon>
        <taxon>Tissierellales</taxon>
        <taxon>Peptoniphilaceae</taxon>
        <taxon>Anaerosphaera</taxon>
    </lineage>
</organism>
<dbReference type="GO" id="GO:0009316">
    <property type="term" value="C:3-isopropylmalate dehydratase complex"/>
    <property type="evidence" value="ECO:0007669"/>
    <property type="project" value="InterPro"/>
</dbReference>
<gene>
    <name evidence="15" type="primary">leuD</name>
    <name evidence="15" type="ORF">EF514_06670</name>
</gene>
<evidence type="ECO:0000256" key="4">
    <source>
        <dbReference type="ARBA" id="ARBA00009845"/>
    </source>
</evidence>
<evidence type="ECO:0000256" key="1">
    <source>
        <dbReference type="ARBA" id="ARBA00000491"/>
    </source>
</evidence>
<dbReference type="PANTHER" id="PTHR43345">
    <property type="entry name" value="3-ISOPROPYLMALATE DEHYDRATASE SMALL SUBUNIT 2-RELATED-RELATED"/>
    <property type="match status" value="1"/>
</dbReference>
<keyword evidence="9" id="KW-0028">Amino-acid biosynthesis</keyword>
<evidence type="ECO:0000256" key="11">
    <source>
        <dbReference type="ARBA" id="ARBA00023304"/>
    </source>
</evidence>
<dbReference type="NCBIfam" id="NF002458">
    <property type="entry name" value="PRK01641.1"/>
    <property type="match status" value="1"/>
</dbReference>
<comment type="subunit">
    <text evidence="5">Heterodimer of LeuC and LeuD.</text>
</comment>
<keyword evidence="11" id="KW-0100">Branched-chain amino acid biosynthesis</keyword>
<evidence type="ECO:0000313" key="15">
    <source>
        <dbReference type="EMBL" id="RVU54635.1"/>
    </source>
</evidence>
<keyword evidence="10 15" id="KW-0456">Lyase</keyword>
<protein>
    <recommendedName>
        <fullName evidence="7">3-isopropylmalate dehydratase small subunit</fullName>
        <ecNumber evidence="6">4.2.1.33</ecNumber>
    </recommendedName>
    <alternativeName>
        <fullName evidence="12">Alpha-IPM isomerase</fullName>
    </alternativeName>
    <alternativeName>
        <fullName evidence="13">Isopropylmalate isomerase</fullName>
    </alternativeName>
</protein>
<dbReference type="GO" id="GO:0009098">
    <property type="term" value="P:L-leucine biosynthetic process"/>
    <property type="evidence" value="ECO:0007669"/>
    <property type="project" value="UniProtKB-UniPathway"/>
</dbReference>
<dbReference type="InterPro" id="IPR004431">
    <property type="entry name" value="3-IsopropMal_deHydase_ssu"/>
</dbReference>
<dbReference type="AlphaFoldDB" id="A0A437S6K0"/>
<evidence type="ECO:0000256" key="6">
    <source>
        <dbReference type="ARBA" id="ARBA00011998"/>
    </source>
</evidence>
<evidence type="ECO:0000256" key="5">
    <source>
        <dbReference type="ARBA" id="ARBA00011271"/>
    </source>
</evidence>
<keyword evidence="16" id="KW-1185">Reference proteome</keyword>
<comment type="function">
    <text evidence="2">Catalyzes the isomerization between 2-isopropylmalate and 3-isopropylmalate, via the formation of 2-isopropylmaleate.</text>
</comment>
<dbReference type="PANTHER" id="PTHR43345:SF5">
    <property type="entry name" value="3-ISOPROPYLMALATE DEHYDRATASE SMALL SUBUNIT"/>
    <property type="match status" value="1"/>
</dbReference>
<keyword evidence="8" id="KW-0432">Leucine biosynthesis</keyword>
<dbReference type="Gene3D" id="3.20.19.10">
    <property type="entry name" value="Aconitase, domain 4"/>
    <property type="match status" value="1"/>
</dbReference>
<evidence type="ECO:0000256" key="7">
    <source>
        <dbReference type="ARBA" id="ARBA00017233"/>
    </source>
</evidence>
<evidence type="ECO:0000256" key="2">
    <source>
        <dbReference type="ARBA" id="ARBA00002695"/>
    </source>
</evidence>
<dbReference type="InterPro" id="IPR033940">
    <property type="entry name" value="IPMI_Swivel"/>
</dbReference>
<dbReference type="GO" id="GO:0003861">
    <property type="term" value="F:3-isopropylmalate dehydratase activity"/>
    <property type="evidence" value="ECO:0007669"/>
    <property type="project" value="UniProtKB-EC"/>
</dbReference>
<dbReference type="EMBL" id="RLIH01000008">
    <property type="protein sequence ID" value="RVU54635.1"/>
    <property type="molecule type" value="Genomic_DNA"/>
</dbReference>
<proteinExistence type="inferred from homology"/>
<name>A0A437S6K0_9FIRM</name>
<evidence type="ECO:0000259" key="14">
    <source>
        <dbReference type="Pfam" id="PF00694"/>
    </source>
</evidence>
<dbReference type="EC" id="4.2.1.33" evidence="6"/>
<comment type="similarity">
    <text evidence="4">Belongs to the LeuD family. LeuD type 1 subfamily.</text>
</comment>
<dbReference type="CDD" id="cd01577">
    <property type="entry name" value="IPMI_Swivel"/>
    <property type="match status" value="1"/>
</dbReference>
<comment type="catalytic activity">
    <reaction evidence="1">
        <text>(2R,3S)-3-isopropylmalate = (2S)-2-isopropylmalate</text>
        <dbReference type="Rhea" id="RHEA:32287"/>
        <dbReference type="ChEBI" id="CHEBI:1178"/>
        <dbReference type="ChEBI" id="CHEBI:35121"/>
        <dbReference type="EC" id="4.2.1.33"/>
    </reaction>
</comment>
<comment type="caution">
    <text evidence="15">The sequence shown here is derived from an EMBL/GenBank/DDBJ whole genome shotgun (WGS) entry which is preliminary data.</text>
</comment>
<dbReference type="InterPro" id="IPR000573">
    <property type="entry name" value="AconitaseA/IPMdHydase_ssu_swvl"/>
</dbReference>
<dbReference type="InterPro" id="IPR015928">
    <property type="entry name" value="Aconitase/3IPM_dehydase_swvl"/>
</dbReference>
<evidence type="ECO:0000313" key="16">
    <source>
        <dbReference type="Proteomes" id="UP000288812"/>
    </source>
</evidence>
<dbReference type="NCBIfam" id="TIGR00171">
    <property type="entry name" value="leuD"/>
    <property type="match status" value="1"/>
</dbReference>
<evidence type="ECO:0000256" key="13">
    <source>
        <dbReference type="ARBA" id="ARBA00033368"/>
    </source>
</evidence>
<evidence type="ECO:0000256" key="12">
    <source>
        <dbReference type="ARBA" id="ARBA00031631"/>
    </source>
</evidence>
<dbReference type="UniPathway" id="UPA00048">
    <property type="reaction ID" value="UER00071"/>
</dbReference>
<dbReference type="OrthoDB" id="9777465at2"/>
<reference evidence="15 16" key="1">
    <citation type="submission" date="2018-11" db="EMBL/GenBank/DDBJ databases">
        <title>Genome sequencing and assembly of Anaerosphaera sp. nov., GS7-6-2.</title>
        <authorList>
            <person name="Rettenmaier R."/>
            <person name="Liebl W."/>
            <person name="Zverlov V."/>
        </authorList>
    </citation>
    <scope>NUCLEOTIDE SEQUENCE [LARGE SCALE GENOMIC DNA]</scope>
    <source>
        <strain evidence="15 16">GS7-6-2</strain>
    </source>
</reference>
<evidence type="ECO:0000256" key="9">
    <source>
        <dbReference type="ARBA" id="ARBA00022605"/>
    </source>
</evidence>
<sequence length="187" mass="21770">MNSKASVIFKDNIDTDILIPKNFLKTTKRTGFEDALFFPWRYDEDGKVIEDFELNKEENRENTILIVGENFGCGSSREHAAWALQDYGIRVVIAGSYSPIFYMNWINNLNLPIILNREDRMKLIEEARKGVEVVVNLADQSITCGDLTFNFEIEEAFKEKLLKGEDSIEEILTYIDDIEEYERTHKR</sequence>
<evidence type="ECO:0000256" key="10">
    <source>
        <dbReference type="ARBA" id="ARBA00023239"/>
    </source>
</evidence>
<dbReference type="Proteomes" id="UP000288812">
    <property type="component" value="Unassembled WGS sequence"/>
</dbReference>
<feature type="domain" description="Aconitase A/isopropylmalate dehydratase small subunit swivel" evidence="14">
    <location>
        <begin position="9"/>
        <end position="117"/>
    </location>
</feature>
<comment type="pathway">
    <text evidence="3">Amino-acid biosynthesis; L-leucine biosynthesis; L-leucine from 3-methyl-2-oxobutanoate: step 2/4.</text>
</comment>
<dbReference type="SUPFAM" id="SSF52016">
    <property type="entry name" value="LeuD/IlvD-like"/>
    <property type="match status" value="1"/>
</dbReference>
<dbReference type="Pfam" id="PF00694">
    <property type="entry name" value="Aconitase_C"/>
    <property type="match status" value="1"/>
</dbReference>
<evidence type="ECO:0000256" key="3">
    <source>
        <dbReference type="ARBA" id="ARBA00004729"/>
    </source>
</evidence>